<dbReference type="PIRSF" id="PIRSF016636">
    <property type="entry name" value="AlgI_DltB"/>
    <property type="match status" value="1"/>
</dbReference>
<dbReference type="Proteomes" id="UP000290283">
    <property type="component" value="Unassembled WGS sequence"/>
</dbReference>
<gene>
    <name evidence="9" type="ORF">EQG63_06460</name>
</gene>
<dbReference type="OrthoDB" id="9805788at2"/>
<dbReference type="PIRSF" id="PIRSF500217">
    <property type="entry name" value="AlgI"/>
    <property type="match status" value="1"/>
</dbReference>
<feature type="transmembrane region" description="Helical" evidence="8">
    <location>
        <begin position="30"/>
        <end position="52"/>
    </location>
</feature>
<comment type="similarity">
    <text evidence="2 7">Belongs to the membrane-bound acyltransferase family.</text>
</comment>
<feature type="transmembrane region" description="Helical" evidence="8">
    <location>
        <begin position="220"/>
        <end position="239"/>
    </location>
</feature>
<evidence type="ECO:0000313" key="9">
    <source>
        <dbReference type="EMBL" id="RXR19082.1"/>
    </source>
</evidence>
<dbReference type="Pfam" id="PF03062">
    <property type="entry name" value="MBOAT"/>
    <property type="match status" value="1"/>
</dbReference>
<feature type="transmembrane region" description="Helical" evidence="8">
    <location>
        <begin position="147"/>
        <end position="166"/>
    </location>
</feature>
<evidence type="ECO:0000256" key="3">
    <source>
        <dbReference type="ARBA" id="ARBA00022475"/>
    </source>
</evidence>
<dbReference type="GO" id="GO:0016746">
    <property type="term" value="F:acyltransferase activity"/>
    <property type="evidence" value="ECO:0007669"/>
    <property type="project" value="UniProtKB-KW"/>
</dbReference>
<keyword evidence="6 7" id="KW-0472">Membrane</keyword>
<protein>
    <submittedName>
        <fullName evidence="9">MBOAT family protein</fullName>
    </submittedName>
</protein>
<feature type="transmembrane region" description="Helical" evidence="8">
    <location>
        <begin position="443"/>
        <end position="461"/>
    </location>
</feature>
<feature type="transmembrane region" description="Helical" evidence="8">
    <location>
        <begin position="351"/>
        <end position="371"/>
    </location>
</feature>
<keyword evidence="7" id="KW-0012">Acyltransferase</keyword>
<feature type="transmembrane region" description="Helical" evidence="8">
    <location>
        <begin position="396"/>
        <end position="423"/>
    </location>
</feature>
<dbReference type="PANTHER" id="PTHR13285:SF18">
    <property type="entry name" value="PROTEIN-CYSTEINE N-PALMITOYLTRANSFERASE RASP"/>
    <property type="match status" value="1"/>
</dbReference>
<sequence>MLFTSVIFLSLFLPLVLLGNHFISKKYKNLFLLFCNVIFYSWGEYLLIGIMFLSIYTNWQCSLLIEQGKKKAGMYIALIISISLLVFYKYANFVLQNIGSIFDLFDIQFDTQIKGVALPLGISFYTFQTLSYTIDVYRGQIKANKSFVNFAAYVSLFPHLVAGPIVRYVDIDKELEERHVNRSKFTQGLERLILGLAKKMIIANTCASVADQIFSYSPEFISSGVAWIGIIAYSLQIYFDFSAYSDMAIGLAKMLGFNFLENFNYPYIAASMKDFWRRWHISLSTWFRDYLYIPLGGNKVSSSAMYRNLFIVFFATGLWHGASWNFIIWGLMHGVFLILERLFLEKTLQKLWKPIGHIYTLLVVMIGWVFFRADTLPHAIAYLKKMFFIMPDTQDIVFYVQNVLTAQNVIIFVLGFLFSLPLFPFFQKKYKEVYQDSKVLQGMYYATLIGLLYIVMVYLSVDTYNPFIYFRF</sequence>
<feature type="transmembrane region" description="Helical" evidence="8">
    <location>
        <begin position="72"/>
        <end position="91"/>
    </location>
</feature>
<evidence type="ECO:0000256" key="6">
    <source>
        <dbReference type="ARBA" id="ARBA00023136"/>
    </source>
</evidence>
<dbReference type="InterPro" id="IPR028362">
    <property type="entry name" value="AlgI"/>
</dbReference>
<evidence type="ECO:0000256" key="4">
    <source>
        <dbReference type="ARBA" id="ARBA00022692"/>
    </source>
</evidence>
<keyword evidence="3 7" id="KW-1003">Cell membrane</keyword>
<accession>A0A4Q1K3E9</accession>
<feature type="transmembrane region" description="Helical" evidence="8">
    <location>
        <begin position="304"/>
        <end position="320"/>
    </location>
</feature>
<dbReference type="GO" id="GO:0005886">
    <property type="term" value="C:plasma membrane"/>
    <property type="evidence" value="ECO:0007669"/>
    <property type="project" value="UniProtKB-SubCell"/>
</dbReference>
<comment type="subcellular location">
    <subcellularLocation>
        <location evidence="1">Cell membrane</location>
        <topology evidence="1">Multi-pass membrane protein</topology>
    </subcellularLocation>
</comment>
<keyword evidence="5 8" id="KW-1133">Transmembrane helix</keyword>
<dbReference type="RefSeq" id="WP_129435540.1">
    <property type="nucleotide sequence ID" value="NZ_SBKO01000002.1"/>
</dbReference>
<evidence type="ECO:0000256" key="5">
    <source>
        <dbReference type="ARBA" id="ARBA00022989"/>
    </source>
</evidence>
<evidence type="ECO:0000256" key="2">
    <source>
        <dbReference type="ARBA" id="ARBA00010323"/>
    </source>
</evidence>
<evidence type="ECO:0000256" key="1">
    <source>
        <dbReference type="ARBA" id="ARBA00004651"/>
    </source>
</evidence>
<evidence type="ECO:0000256" key="8">
    <source>
        <dbReference type="SAM" id="Phobius"/>
    </source>
</evidence>
<feature type="transmembrane region" description="Helical" evidence="8">
    <location>
        <begin position="6"/>
        <end position="23"/>
    </location>
</feature>
<keyword evidence="10" id="KW-1185">Reference proteome</keyword>
<organism evidence="9 10">
    <name type="scientific">Flavobacterium amnicola</name>
    <dbReference type="NCBI Taxonomy" id="2506422"/>
    <lineage>
        <taxon>Bacteria</taxon>
        <taxon>Pseudomonadati</taxon>
        <taxon>Bacteroidota</taxon>
        <taxon>Flavobacteriia</taxon>
        <taxon>Flavobacteriales</taxon>
        <taxon>Flavobacteriaceae</taxon>
        <taxon>Flavobacterium</taxon>
    </lineage>
</organism>
<comment type="caution">
    <text evidence="9">The sequence shown here is derived from an EMBL/GenBank/DDBJ whole genome shotgun (WGS) entry which is preliminary data.</text>
</comment>
<dbReference type="EMBL" id="SBKO01000002">
    <property type="protein sequence ID" value="RXR19082.1"/>
    <property type="molecule type" value="Genomic_DNA"/>
</dbReference>
<dbReference type="InterPro" id="IPR051085">
    <property type="entry name" value="MB_O-acyltransferase"/>
</dbReference>
<evidence type="ECO:0000256" key="7">
    <source>
        <dbReference type="PIRNR" id="PIRNR016636"/>
    </source>
</evidence>
<name>A0A4Q1K3E9_9FLAO</name>
<keyword evidence="4 8" id="KW-0812">Transmembrane</keyword>
<dbReference type="AlphaFoldDB" id="A0A4Q1K3E9"/>
<dbReference type="PANTHER" id="PTHR13285">
    <property type="entry name" value="ACYLTRANSFERASE"/>
    <property type="match status" value="1"/>
</dbReference>
<reference evidence="10" key="1">
    <citation type="submission" date="2019-01" db="EMBL/GenBank/DDBJ databases">
        <title>Cytophagaceae bacterium strain CAR-16.</title>
        <authorList>
            <person name="Chen W.-M."/>
        </authorList>
    </citation>
    <scope>NUCLEOTIDE SEQUENCE [LARGE SCALE GENOMIC DNA]</scope>
    <source>
        <strain evidence="10">LLJ-11</strain>
    </source>
</reference>
<keyword evidence="7" id="KW-0808">Transferase</keyword>
<dbReference type="GO" id="GO:0042121">
    <property type="term" value="P:alginic acid biosynthetic process"/>
    <property type="evidence" value="ECO:0007669"/>
    <property type="project" value="InterPro"/>
</dbReference>
<dbReference type="InterPro" id="IPR004299">
    <property type="entry name" value="MBOAT_fam"/>
</dbReference>
<dbReference type="InterPro" id="IPR024194">
    <property type="entry name" value="Ac/AlaTfrase_AlgI/DltB"/>
</dbReference>
<evidence type="ECO:0000313" key="10">
    <source>
        <dbReference type="Proteomes" id="UP000290283"/>
    </source>
</evidence>
<proteinExistence type="inferred from homology"/>